<comment type="caution">
    <text evidence="1">The sequence shown here is derived from an EMBL/GenBank/DDBJ whole genome shotgun (WGS) entry which is preliminary data.</text>
</comment>
<proteinExistence type="predicted"/>
<dbReference type="EMBL" id="BSYO01000008">
    <property type="protein sequence ID" value="GMH08929.1"/>
    <property type="molecule type" value="Genomic_DNA"/>
</dbReference>
<accession>A0AAD3SE05</accession>
<evidence type="ECO:0000313" key="1">
    <source>
        <dbReference type="EMBL" id="GMH08929.1"/>
    </source>
</evidence>
<reference evidence="1" key="1">
    <citation type="submission" date="2023-05" db="EMBL/GenBank/DDBJ databases">
        <title>Nepenthes gracilis genome sequencing.</title>
        <authorList>
            <person name="Fukushima K."/>
        </authorList>
    </citation>
    <scope>NUCLEOTIDE SEQUENCE</scope>
    <source>
        <strain evidence="1">SING2019-196</strain>
    </source>
</reference>
<keyword evidence="2" id="KW-1185">Reference proteome</keyword>
<dbReference type="Proteomes" id="UP001279734">
    <property type="component" value="Unassembled WGS sequence"/>
</dbReference>
<dbReference type="AlphaFoldDB" id="A0AAD3SE05"/>
<gene>
    <name evidence="1" type="ORF">Nepgr_010769</name>
</gene>
<organism evidence="1 2">
    <name type="scientific">Nepenthes gracilis</name>
    <name type="common">Slender pitcher plant</name>
    <dbReference type="NCBI Taxonomy" id="150966"/>
    <lineage>
        <taxon>Eukaryota</taxon>
        <taxon>Viridiplantae</taxon>
        <taxon>Streptophyta</taxon>
        <taxon>Embryophyta</taxon>
        <taxon>Tracheophyta</taxon>
        <taxon>Spermatophyta</taxon>
        <taxon>Magnoliopsida</taxon>
        <taxon>eudicotyledons</taxon>
        <taxon>Gunneridae</taxon>
        <taxon>Pentapetalae</taxon>
        <taxon>Caryophyllales</taxon>
        <taxon>Nepenthaceae</taxon>
        <taxon>Nepenthes</taxon>
    </lineage>
</organism>
<name>A0AAD3SE05_NEPGR</name>
<evidence type="ECO:0000313" key="2">
    <source>
        <dbReference type="Proteomes" id="UP001279734"/>
    </source>
</evidence>
<protein>
    <submittedName>
        <fullName evidence="1">Uncharacterized protein</fullName>
    </submittedName>
</protein>
<sequence length="170" mass="18957">MNHSGGARSALTRRCQMQVKYCVTDDVVELAHPTILPRESSRPPWLQFPATGLSPHRVPTYNRYRLNVPYFPRYGPQPSPVDTPKLTSASTRAGLSSHLIISPPSTNTHRNPFEAKALSFIFPHIRCLSIECFRRMTYLQIHQGLSVGEGCAFNAVSAALLVIVEDDRSP</sequence>